<dbReference type="HAMAP" id="MF_01899">
    <property type="entry name" value="RNase_D"/>
    <property type="match status" value="1"/>
</dbReference>
<evidence type="ECO:0000313" key="9">
    <source>
        <dbReference type="Proteomes" id="UP000193450"/>
    </source>
</evidence>
<keyword evidence="4 6" id="KW-0378">Hydrolase</keyword>
<dbReference type="GO" id="GO:0033890">
    <property type="term" value="F:ribonuclease D activity"/>
    <property type="evidence" value="ECO:0007669"/>
    <property type="project" value="UniProtKB-UniRule"/>
</dbReference>
<keyword evidence="2 6" id="KW-0819">tRNA processing</keyword>
<dbReference type="SMART" id="SM00474">
    <property type="entry name" value="35EXOc"/>
    <property type="match status" value="1"/>
</dbReference>
<dbReference type="RefSeq" id="WP_085760077.1">
    <property type="nucleotide sequence ID" value="NZ_CP019343.1"/>
</dbReference>
<dbReference type="InterPro" id="IPR048579">
    <property type="entry name" value="RNAseD_HRDC_C"/>
</dbReference>
<sequence>MLSRQIDHPVYIDTNEALAQFCQQWSKATVLALDTEFIRTDTFYPIGALIQVSDGSGCFLIDPLPIDDFSPFKVLMTDPAITKVLHSCSEDLEVFDRLLGVLPTPLIDTQIAAGMNGLGFSLGYQAMTEALLQIHVAKGETRSNWLQRPLTDSQIHYAALDVAYLPDMYTMLCESLEAQGRMAWLQEECNKLINGYGGADAIRNHYLKVKSAWKLSAAQLGVLQLVVEWREHKARDRDRPRGRVLKDRSCFEIARLQPDSIRALSGIDEIGPKTVRNNGDDLLKLIKQGQSLPKTELPPALPKPLPPANGTIMKRLKAHVAKRAEQLNMAPELLARKKDYESLLRSGFHGDSYQLPDTLSGWRKSVVGDELLAILAKEGV</sequence>
<accession>A0A1X9NPS1</accession>
<dbReference type="InterPro" id="IPR051086">
    <property type="entry name" value="RNase_D-like"/>
</dbReference>
<dbReference type="SUPFAM" id="SSF47819">
    <property type="entry name" value="HRDC-like"/>
    <property type="match status" value="2"/>
</dbReference>
<dbReference type="InterPro" id="IPR006292">
    <property type="entry name" value="RNase_D"/>
</dbReference>
<dbReference type="Gene3D" id="1.10.150.80">
    <property type="entry name" value="HRDC domain"/>
    <property type="match status" value="2"/>
</dbReference>
<evidence type="ECO:0000256" key="5">
    <source>
        <dbReference type="ARBA" id="ARBA00022839"/>
    </source>
</evidence>
<evidence type="ECO:0000256" key="3">
    <source>
        <dbReference type="ARBA" id="ARBA00022722"/>
    </source>
</evidence>
<evidence type="ECO:0000256" key="2">
    <source>
        <dbReference type="ARBA" id="ARBA00022694"/>
    </source>
</evidence>
<gene>
    <name evidence="6" type="primary">rnd</name>
    <name evidence="8" type="ORF">BST96_18305</name>
</gene>
<dbReference type="PANTHER" id="PTHR47649">
    <property type="entry name" value="RIBONUCLEASE D"/>
    <property type="match status" value="1"/>
</dbReference>
<evidence type="ECO:0000256" key="1">
    <source>
        <dbReference type="ARBA" id="ARBA00022490"/>
    </source>
</evidence>
<comment type="catalytic activity">
    <reaction evidence="6">
        <text>Exonucleolytic cleavage that removes extra residues from the 3'-terminus of tRNA to produce 5'-mononucleotides.</text>
        <dbReference type="EC" id="3.1.13.5"/>
    </reaction>
</comment>
<dbReference type="GO" id="GO:0003676">
    <property type="term" value="F:nucleic acid binding"/>
    <property type="evidence" value="ECO:0007669"/>
    <property type="project" value="InterPro"/>
</dbReference>
<dbReference type="InterPro" id="IPR010997">
    <property type="entry name" value="HRDC-like_sf"/>
</dbReference>
<dbReference type="STRING" id="716816.BST96_18305"/>
<comment type="similarity">
    <text evidence="6">Belongs to the RNase D family.</text>
</comment>
<dbReference type="AlphaFoldDB" id="A0A1X9NPS1"/>
<dbReference type="SMART" id="SM00341">
    <property type="entry name" value="HRDC"/>
    <property type="match status" value="1"/>
</dbReference>
<comment type="function">
    <text evidence="6">Exonuclease involved in the 3' processing of various precursor tRNAs. Initiates hydrolysis at the 3'-terminus of an RNA molecule and releases 5'-mononucleotides.</text>
</comment>
<dbReference type="Proteomes" id="UP000193450">
    <property type="component" value="Chromosome"/>
</dbReference>
<comment type="subcellular location">
    <subcellularLocation>
        <location evidence="6">Cytoplasm</location>
    </subcellularLocation>
</comment>
<dbReference type="CDD" id="cd06142">
    <property type="entry name" value="RNaseD_exo"/>
    <property type="match status" value="1"/>
</dbReference>
<proteinExistence type="inferred from homology"/>
<dbReference type="GO" id="GO:0000166">
    <property type="term" value="F:nucleotide binding"/>
    <property type="evidence" value="ECO:0007669"/>
    <property type="project" value="InterPro"/>
</dbReference>
<reference evidence="8 9" key="1">
    <citation type="submission" date="2016-11" db="EMBL/GenBank/DDBJ databases">
        <title>Trade-off between light-utilization and light-protection in marine flavobacteria.</title>
        <authorList>
            <person name="Kumagai Y."/>
        </authorList>
    </citation>
    <scope>NUCLEOTIDE SEQUENCE [LARGE SCALE GENOMIC DNA]</scope>
    <source>
        <strain evidence="8 9">NBRC 107125</strain>
    </source>
</reference>
<dbReference type="InterPro" id="IPR012337">
    <property type="entry name" value="RNaseH-like_sf"/>
</dbReference>
<evidence type="ECO:0000313" key="8">
    <source>
        <dbReference type="EMBL" id="ARN75883.1"/>
    </source>
</evidence>
<dbReference type="Pfam" id="PF21293">
    <property type="entry name" value="RNAseD_HRDC_C"/>
    <property type="match status" value="1"/>
</dbReference>
<dbReference type="InterPro" id="IPR002562">
    <property type="entry name" value="3'-5'_exonuclease_dom"/>
</dbReference>
<dbReference type="PROSITE" id="PS50967">
    <property type="entry name" value="HRDC"/>
    <property type="match status" value="1"/>
</dbReference>
<dbReference type="Pfam" id="PF00570">
    <property type="entry name" value="HRDC"/>
    <property type="match status" value="1"/>
</dbReference>
<dbReference type="NCBIfam" id="TIGR01388">
    <property type="entry name" value="rnd"/>
    <property type="match status" value="1"/>
</dbReference>
<comment type="cofactor">
    <cofactor evidence="6">
        <name>a divalent metal cation</name>
        <dbReference type="ChEBI" id="CHEBI:60240"/>
    </cofactor>
</comment>
<dbReference type="InterPro" id="IPR002121">
    <property type="entry name" value="HRDC_dom"/>
</dbReference>
<dbReference type="PANTHER" id="PTHR47649:SF1">
    <property type="entry name" value="RIBONUCLEASE D"/>
    <property type="match status" value="1"/>
</dbReference>
<name>A0A1X9NPS1_9GAMM</name>
<dbReference type="InterPro" id="IPR044876">
    <property type="entry name" value="HRDC_dom_sf"/>
</dbReference>
<dbReference type="GO" id="GO:0005737">
    <property type="term" value="C:cytoplasm"/>
    <property type="evidence" value="ECO:0007669"/>
    <property type="project" value="UniProtKB-SubCell"/>
</dbReference>
<keyword evidence="9" id="KW-1185">Reference proteome</keyword>
<dbReference type="GO" id="GO:0042780">
    <property type="term" value="P:tRNA 3'-end processing"/>
    <property type="evidence" value="ECO:0007669"/>
    <property type="project" value="UniProtKB-UniRule"/>
</dbReference>
<protein>
    <recommendedName>
        <fullName evidence="6">Ribonuclease D</fullName>
        <shortName evidence="6">RNase D</shortName>
        <ecNumber evidence="6">3.1.13.5</ecNumber>
    </recommendedName>
</protein>
<keyword evidence="5 6" id="KW-0269">Exonuclease</keyword>
<dbReference type="SUPFAM" id="SSF53098">
    <property type="entry name" value="Ribonuclease H-like"/>
    <property type="match status" value="1"/>
</dbReference>
<evidence type="ECO:0000256" key="6">
    <source>
        <dbReference type="HAMAP-Rule" id="MF_01899"/>
    </source>
</evidence>
<dbReference type="EMBL" id="CP019343">
    <property type="protein sequence ID" value="ARN75883.1"/>
    <property type="molecule type" value="Genomic_DNA"/>
</dbReference>
<dbReference type="OrthoDB" id="9800549at2"/>
<dbReference type="InterPro" id="IPR036397">
    <property type="entry name" value="RNaseH_sf"/>
</dbReference>
<dbReference type="GO" id="GO:0008408">
    <property type="term" value="F:3'-5' exonuclease activity"/>
    <property type="evidence" value="ECO:0007669"/>
    <property type="project" value="InterPro"/>
</dbReference>
<evidence type="ECO:0000259" key="7">
    <source>
        <dbReference type="PROSITE" id="PS50967"/>
    </source>
</evidence>
<dbReference type="Gene3D" id="3.30.420.10">
    <property type="entry name" value="Ribonuclease H-like superfamily/Ribonuclease H"/>
    <property type="match status" value="1"/>
</dbReference>
<dbReference type="KEGG" id="osg:BST96_18305"/>
<keyword evidence="1 6" id="KW-0963">Cytoplasm</keyword>
<keyword evidence="3 6" id="KW-0540">Nuclease</keyword>
<organism evidence="8 9">
    <name type="scientific">Oceanicoccus sagamiensis</name>
    <dbReference type="NCBI Taxonomy" id="716816"/>
    <lineage>
        <taxon>Bacteria</taxon>
        <taxon>Pseudomonadati</taxon>
        <taxon>Pseudomonadota</taxon>
        <taxon>Gammaproteobacteria</taxon>
        <taxon>Cellvibrionales</taxon>
        <taxon>Spongiibacteraceae</taxon>
        <taxon>Oceanicoccus</taxon>
    </lineage>
</organism>
<dbReference type="Pfam" id="PF01612">
    <property type="entry name" value="DNA_pol_A_exo1"/>
    <property type="match status" value="1"/>
</dbReference>
<evidence type="ECO:0000256" key="4">
    <source>
        <dbReference type="ARBA" id="ARBA00022801"/>
    </source>
</evidence>
<dbReference type="EC" id="3.1.13.5" evidence="6"/>
<feature type="domain" description="HRDC" evidence="7">
    <location>
        <begin position="216"/>
        <end position="296"/>
    </location>
</feature>